<protein>
    <submittedName>
        <fullName evidence="1">Uncharacterized protein</fullName>
    </submittedName>
</protein>
<evidence type="ECO:0000313" key="2">
    <source>
        <dbReference type="Proteomes" id="UP000248975"/>
    </source>
</evidence>
<organism evidence="1 2">
    <name type="scientific">Cereibacter sphaeroides</name>
    <name type="common">Rhodobacter sphaeroides</name>
    <dbReference type="NCBI Taxonomy" id="1063"/>
    <lineage>
        <taxon>Bacteria</taxon>
        <taxon>Pseudomonadati</taxon>
        <taxon>Pseudomonadota</taxon>
        <taxon>Alphaproteobacteria</taxon>
        <taxon>Rhodobacterales</taxon>
        <taxon>Paracoccaceae</taxon>
        <taxon>Cereibacter</taxon>
    </lineage>
</organism>
<dbReference type="AlphaFoldDB" id="A0A2W5UMX8"/>
<reference evidence="1 2" key="1">
    <citation type="submission" date="2017-08" db="EMBL/GenBank/DDBJ databases">
        <title>Infants hospitalized years apart are colonized by the same room-sourced microbial strains.</title>
        <authorList>
            <person name="Brooks B."/>
            <person name="Olm M.R."/>
            <person name="Firek B.A."/>
            <person name="Baker R."/>
            <person name="Thomas B.C."/>
            <person name="Morowitz M.J."/>
            <person name="Banfield J.F."/>
        </authorList>
    </citation>
    <scope>NUCLEOTIDE SEQUENCE [LARGE SCALE GENOMIC DNA]</scope>
    <source>
        <strain evidence="1">S2_003_000_R2_11</strain>
    </source>
</reference>
<comment type="caution">
    <text evidence="1">The sequence shown here is derived from an EMBL/GenBank/DDBJ whole genome shotgun (WGS) entry which is preliminary data.</text>
</comment>
<proteinExistence type="predicted"/>
<dbReference type="Proteomes" id="UP000248975">
    <property type="component" value="Unassembled WGS sequence"/>
</dbReference>
<sequence>MGVTTIPSLGFARGAIVRAKAGGPNMLVVRGIDDRTVVVVCESDDGGSLRLRDPKTETLELVVPAATPATPPSDTQGER</sequence>
<gene>
    <name evidence="1" type="ORF">DI533_00540</name>
</gene>
<accession>A0A2W5UMX8</accession>
<dbReference type="EMBL" id="QFQS01000001">
    <property type="protein sequence ID" value="PZQ99230.1"/>
    <property type="molecule type" value="Genomic_DNA"/>
</dbReference>
<evidence type="ECO:0000313" key="1">
    <source>
        <dbReference type="EMBL" id="PZQ99230.1"/>
    </source>
</evidence>
<name>A0A2W5UMX8_CERSP</name>